<evidence type="ECO:0000313" key="3">
    <source>
        <dbReference type="Proteomes" id="UP000065734"/>
    </source>
</evidence>
<dbReference type="KEGG" id="bvr:BVIR_1422"/>
<reference evidence="3" key="1">
    <citation type="journal article" date="2016" name="Genome Announc.">
        <title>Revised genome sequence of the purple photosynthetic bacterium Blastochloris viridis.</title>
        <authorList>
            <person name="Liu L.N."/>
            <person name="Faulkner M."/>
            <person name="Liu X."/>
            <person name="Huang F."/>
            <person name="Darby A.C."/>
            <person name="Hall N."/>
        </authorList>
    </citation>
    <scope>NUCLEOTIDE SEQUENCE [LARGE SCALE GENOMIC DNA]</scope>
    <source>
        <strain evidence="3">ATCC 19567 / DSM 133 / F</strain>
    </source>
</reference>
<dbReference type="EMBL" id="LN907867">
    <property type="protein sequence ID" value="CUU41869.1"/>
    <property type="molecule type" value="Genomic_DNA"/>
</dbReference>
<name>A0A0N7IUF4_BLAVI</name>
<feature type="compositionally biased region" description="Basic residues" evidence="1">
    <location>
        <begin position="95"/>
        <end position="115"/>
    </location>
</feature>
<protein>
    <submittedName>
        <fullName evidence="2">Uncharacterized protein</fullName>
    </submittedName>
</protein>
<gene>
    <name evidence="2" type="ORF">BVIRIDIS_08670</name>
</gene>
<dbReference type="Proteomes" id="UP000065734">
    <property type="component" value="Chromosome I"/>
</dbReference>
<sequence>MAFAATPAVAKIPQASRIMGPLPSHRFSRCSPGTTGRASRAPPQRVIPGRAQRSNPDGFILGRGARINLSASSPGEGPSTRHPRARLCRDPRIHDPRRKCRSPPRRPWRRSRKPRGSWVPFPRIASRCSPGTTGRASRAPPQRVIPGRAQRTNLASSPGEGPSTRHPRARLCRDPRIHDPRPTSLRRHAGHRAFPARPAGGAVIAAAGWPASARCGPAPSPAAVPA</sequence>
<dbReference type="AlphaFoldDB" id="A0A0N7IUF4"/>
<evidence type="ECO:0000256" key="1">
    <source>
        <dbReference type="SAM" id="MobiDB-lite"/>
    </source>
</evidence>
<evidence type="ECO:0000313" key="2">
    <source>
        <dbReference type="EMBL" id="CUU41869.1"/>
    </source>
</evidence>
<accession>A0A0N7IUF4</accession>
<keyword evidence="3" id="KW-1185">Reference proteome</keyword>
<proteinExistence type="predicted"/>
<organism evidence="2 3">
    <name type="scientific">Blastochloris viridis</name>
    <name type="common">Rhodopseudomonas viridis</name>
    <dbReference type="NCBI Taxonomy" id="1079"/>
    <lineage>
        <taxon>Bacteria</taxon>
        <taxon>Pseudomonadati</taxon>
        <taxon>Pseudomonadota</taxon>
        <taxon>Alphaproteobacteria</taxon>
        <taxon>Hyphomicrobiales</taxon>
        <taxon>Blastochloridaceae</taxon>
        <taxon>Blastochloris</taxon>
    </lineage>
</organism>
<feature type="compositionally biased region" description="Basic and acidic residues" evidence="1">
    <location>
        <begin position="171"/>
        <end position="181"/>
    </location>
</feature>
<feature type="region of interest" description="Disordered" evidence="1">
    <location>
        <begin position="1"/>
        <end position="191"/>
    </location>
</feature>